<proteinExistence type="predicted"/>
<name>A0ABR3ADM4_9AGAR</name>
<evidence type="ECO:0000313" key="1">
    <source>
        <dbReference type="EMBL" id="KAL0071678.1"/>
    </source>
</evidence>
<dbReference type="EMBL" id="JBBXMP010000003">
    <property type="protein sequence ID" value="KAL0071678.1"/>
    <property type="molecule type" value="Genomic_DNA"/>
</dbReference>
<reference evidence="1 2" key="1">
    <citation type="submission" date="2024-05" db="EMBL/GenBank/DDBJ databases">
        <title>A draft genome resource for the thread blight pathogen Marasmius tenuissimus strain MS-2.</title>
        <authorList>
            <person name="Yulfo-Soto G.E."/>
            <person name="Baruah I.K."/>
            <person name="Amoako-Attah I."/>
            <person name="Bukari Y."/>
            <person name="Meinhardt L.W."/>
            <person name="Bailey B.A."/>
            <person name="Cohen S.P."/>
        </authorList>
    </citation>
    <scope>NUCLEOTIDE SEQUENCE [LARGE SCALE GENOMIC DNA]</scope>
    <source>
        <strain evidence="1 2">MS-2</strain>
    </source>
</reference>
<gene>
    <name evidence="1" type="ORF">AAF712_001535</name>
</gene>
<accession>A0ABR3ADM4</accession>
<organism evidence="1 2">
    <name type="scientific">Marasmius tenuissimus</name>
    <dbReference type="NCBI Taxonomy" id="585030"/>
    <lineage>
        <taxon>Eukaryota</taxon>
        <taxon>Fungi</taxon>
        <taxon>Dikarya</taxon>
        <taxon>Basidiomycota</taxon>
        <taxon>Agaricomycotina</taxon>
        <taxon>Agaricomycetes</taxon>
        <taxon>Agaricomycetidae</taxon>
        <taxon>Agaricales</taxon>
        <taxon>Marasmiineae</taxon>
        <taxon>Marasmiaceae</taxon>
        <taxon>Marasmius</taxon>
    </lineage>
</organism>
<sequence>MTMPFIELMPLSVSAFEWGIMNFQLEDNNVSVMGGLGPSGVSVQMNVSSSFHELVIKITEYIKSSGADLSNSIGRPQGKSHPDGDDALTIDTLFTVLFRLPPGELSSGILLGKNMRSEH</sequence>
<evidence type="ECO:0000313" key="2">
    <source>
        <dbReference type="Proteomes" id="UP001437256"/>
    </source>
</evidence>
<comment type="caution">
    <text evidence="1">The sequence shown here is derived from an EMBL/GenBank/DDBJ whole genome shotgun (WGS) entry which is preliminary data.</text>
</comment>
<dbReference type="Proteomes" id="UP001437256">
    <property type="component" value="Unassembled WGS sequence"/>
</dbReference>
<keyword evidence="2" id="KW-1185">Reference proteome</keyword>
<protein>
    <submittedName>
        <fullName evidence="1">Uncharacterized protein</fullName>
    </submittedName>
</protein>